<evidence type="ECO:0000313" key="1">
    <source>
        <dbReference type="EMBL" id="KKT72413.1"/>
    </source>
</evidence>
<dbReference type="AlphaFoldDB" id="A0A0G1JM02"/>
<accession>A0A0G1JM02</accession>
<proteinExistence type="predicted"/>
<dbReference type="STRING" id="1618384.UW68_C0038G0008"/>
<evidence type="ECO:0008006" key="3">
    <source>
        <dbReference type="Google" id="ProtNLM"/>
    </source>
</evidence>
<protein>
    <recommendedName>
        <fullName evidence="3">DOD-type homing endonuclease domain-containing protein</fullName>
    </recommendedName>
</protein>
<name>A0A0G1JM02_9BACT</name>
<evidence type="ECO:0000313" key="2">
    <source>
        <dbReference type="Proteomes" id="UP000034835"/>
    </source>
</evidence>
<dbReference type="Proteomes" id="UP000034835">
    <property type="component" value="Unassembled WGS sequence"/>
</dbReference>
<comment type="caution">
    <text evidence="1">The sequence shown here is derived from an EMBL/GenBank/DDBJ whole genome shotgun (WGS) entry which is preliminary data.</text>
</comment>
<reference evidence="1 2" key="1">
    <citation type="journal article" date="2015" name="Nature">
        <title>rRNA introns, odd ribosomes, and small enigmatic genomes across a large radiation of phyla.</title>
        <authorList>
            <person name="Brown C.T."/>
            <person name="Hug L.A."/>
            <person name="Thomas B.C."/>
            <person name="Sharon I."/>
            <person name="Castelle C.J."/>
            <person name="Singh A."/>
            <person name="Wilkins M.J."/>
            <person name="Williams K.H."/>
            <person name="Banfield J.F."/>
        </authorList>
    </citation>
    <scope>NUCLEOTIDE SEQUENCE [LARGE SCALE GENOMIC DNA]</scope>
</reference>
<organism evidence="1 2">
    <name type="scientific">Candidatus Collierbacteria bacterium GW2011_GWB1_44_6</name>
    <dbReference type="NCBI Taxonomy" id="1618384"/>
    <lineage>
        <taxon>Bacteria</taxon>
        <taxon>Candidatus Collieribacteriota</taxon>
    </lineage>
</organism>
<gene>
    <name evidence="1" type="ORF">UW68_C0038G0008</name>
</gene>
<sequence>MSRLVFGVGEQNRFLKNVGSVLKADSDDLGRIVGISGRSFRDWINEKTLGIKDKMLKLSEMSGIKLPVIIDEREEWWSGRINGESGALARMKIYGPPGNSWGRRKGGIVSQQKRKEYPDYYRQLGCPIPRDFNCPRSARLAEFFGTVLGDGGIRPYQLTITLNSEADKDYIQYVMKKSKELFGYNPHVFKIKNCKAVCITYSGVNLIQFLVDNGLKIGD</sequence>
<dbReference type="EMBL" id="LCJG01000038">
    <property type="protein sequence ID" value="KKT72413.1"/>
    <property type="molecule type" value="Genomic_DNA"/>
</dbReference>